<name>X1RDG8_9ZZZZ</name>
<dbReference type="EMBL" id="BARW01007964">
    <property type="protein sequence ID" value="GAI78613.1"/>
    <property type="molecule type" value="Genomic_DNA"/>
</dbReference>
<feature type="transmembrane region" description="Helical" evidence="1">
    <location>
        <begin position="43"/>
        <end position="64"/>
    </location>
</feature>
<proteinExistence type="predicted"/>
<evidence type="ECO:0000256" key="1">
    <source>
        <dbReference type="SAM" id="Phobius"/>
    </source>
</evidence>
<feature type="transmembrane region" description="Helical" evidence="1">
    <location>
        <begin position="119"/>
        <end position="139"/>
    </location>
</feature>
<comment type="caution">
    <text evidence="2">The sequence shown here is derived from an EMBL/GenBank/DDBJ whole genome shotgun (WGS) entry which is preliminary data.</text>
</comment>
<keyword evidence="1" id="KW-1133">Transmembrane helix</keyword>
<keyword evidence="1" id="KW-0812">Transmembrane</keyword>
<feature type="transmembrane region" description="Helical" evidence="1">
    <location>
        <begin position="85"/>
        <end position="107"/>
    </location>
</feature>
<sequence length="142" mass="16822">MFDGIKAIKGSFLIGLLLVMVYIREVILYMLMDLGIYLEYYFYTNTIIFHFTNVFGIVFLLSILKKTIKADDIHLRRVILIFLRIGVVIVILPTAYYILIRLGFFWYCNFSLVILFVRVFNYFYLLGIVFLVSSFILLLRKN</sequence>
<feature type="transmembrane region" description="Helical" evidence="1">
    <location>
        <begin position="12"/>
        <end position="31"/>
    </location>
</feature>
<reference evidence="2" key="1">
    <citation type="journal article" date="2014" name="Front. Microbiol.">
        <title>High frequency of phylogenetically diverse reductive dehalogenase-homologous genes in deep subseafloor sedimentary metagenomes.</title>
        <authorList>
            <person name="Kawai M."/>
            <person name="Futagami T."/>
            <person name="Toyoda A."/>
            <person name="Takaki Y."/>
            <person name="Nishi S."/>
            <person name="Hori S."/>
            <person name="Arai W."/>
            <person name="Tsubouchi T."/>
            <person name="Morono Y."/>
            <person name="Uchiyama I."/>
            <person name="Ito T."/>
            <person name="Fujiyama A."/>
            <person name="Inagaki F."/>
            <person name="Takami H."/>
        </authorList>
    </citation>
    <scope>NUCLEOTIDE SEQUENCE</scope>
    <source>
        <strain evidence="2">Expedition CK06-06</strain>
    </source>
</reference>
<gene>
    <name evidence="2" type="ORF">S12H4_16465</name>
</gene>
<organism evidence="2">
    <name type="scientific">marine sediment metagenome</name>
    <dbReference type="NCBI Taxonomy" id="412755"/>
    <lineage>
        <taxon>unclassified sequences</taxon>
        <taxon>metagenomes</taxon>
        <taxon>ecological metagenomes</taxon>
    </lineage>
</organism>
<evidence type="ECO:0000313" key="2">
    <source>
        <dbReference type="EMBL" id="GAI78613.1"/>
    </source>
</evidence>
<protein>
    <submittedName>
        <fullName evidence="2">Uncharacterized protein</fullName>
    </submittedName>
</protein>
<accession>X1RDG8</accession>
<dbReference type="AlphaFoldDB" id="X1RDG8"/>
<keyword evidence="1" id="KW-0472">Membrane</keyword>